<gene>
    <name evidence="2" type="ORF">GA0061102_1001298</name>
</gene>
<dbReference type="RefSeq" id="WP_092843341.1">
    <property type="nucleotide sequence ID" value="NZ_FMAH01000001.1"/>
</dbReference>
<reference evidence="3" key="1">
    <citation type="submission" date="2016-08" db="EMBL/GenBank/DDBJ databases">
        <authorList>
            <person name="Varghese N."/>
            <person name="Submissions Spin"/>
        </authorList>
    </citation>
    <scope>NUCLEOTIDE SEQUENCE [LARGE SCALE GENOMIC DNA]</scope>
    <source>
        <strain evidence="3">HAMBI 2971</strain>
    </source>
</reference>
<dbReference type="Proteomes" id="UP000199435">
    <property type="component" value="Unassembled WGS sequence"/>
</dbReference>
<accession>A0A1C3U0Q3</accession>
<feature type="transmembrane region" description="Helical" evidence="1">
    <location>
        <begin position="40"/>
        <end position="59"/>
    </location>
</feature>
<feature type="transmembrane region" description="Helical" evidence="1">
    <location>
        <begin position="140"/>
        <end position="158"/>
    </location>
</feature>
<proteinExistence type="predicted"/>
<organism evidence="2 3">
    <name type="scientific">Rhizobium miluonense</name>
    <dbReference type="NCBI Taxonomy" id="411945"/>
    <lineage>
        <taxon>Bacteria</taxon>
        <taxon>Pseudomonadati</taxon>
        <taxon>Pseudomonadota</taxon>
        <taxon>Alphaproteobacteria</taxon>
        <taxon>Hyphomicrobiales</taxon>
        <taxon>Rhizobiaceae</taxon>
        <taxon>Rhizobium/Agrobacterium group</taxon>
        <taxon>Rhizobium</taxon>
    </lineage>
</organism>
<evidence type="ECO:0000313" key="3">
    <source>
        <dbReference type="Proteomes" id="UP000199435"/>
    </source>
</evidence>
<dbReference type="AlphaFoldDB" id="A0A1C3U0Q3"/>
<evidence type="ECO:0000256" key="1">
    <source>
        <dbReference type="SAM" id="Phobius"/>
    </source>
</evidence>
<feature type="transmembrane region" description="Helical" evidence="1">
    <location>
        <begin position="100"/>
        <end position="120"/>
    </location>
</feature>
<keyword evidence="3" id="KW-1185">Reference proteome</keyword>
<feature type="transmembrane region" description="Helical" evidence="1">
    <location>
        <begin position="71"/>
        <end position="93"/>
    </location>
</feature>
<dbReference type="STRING" id="411945.GA0061102_1001298"/>
<feature type="transmembrane region" description="Helical" evidence="1">
    <location>
        <begin position="6"/>
        <end position="28"/>
    </location>
</feature>
<evidence type="ECO:0008006" key="4">
    <source>
        <dbReference type="Google" id="ProtNLM"/>
    </source>
</evidence>
<sequence>MPPDFSLPFVLSVAGAFLTSSVVAYVYVWPAVREMPRYEALRLLAAFHAFRFLGMNFLVSGFVSSELISDFAYQVGWGDLIAAVLALASMAALSWRWPIAVPIVWIFNIWGTIDLLNAYYMGITRIGNPGLLGAGIYVPALYVPLLLVNHGLAFRILWRKRALEQAA</sequence>
<protein>
    <recommendedName>
        <fullName evidence="4">Emopamil binding protein</fullName>
    </recommendedName>
</protein>
<keyword evidence="1" id="KW-0812">Transmembrane</keyword>
<dbReference type="EMBL" id="FMAH01000001">
    <property type="protein sequence ID" value="SCB09054.1"/>
    <property type="molecule type" value="Genomic_DNA"/>
</dbReference>
<dbReference type="OrthoDB" id="328186at2"/>
<keyword evidence="1" id="KW-0472">Membrane</keyword>
<name>A0A1C3U0Q3_9HYPH</name>
<evidence type="ECO:0000313" key="2">
    <source>
        <dbReference type="EMBL" id="SCB09054.1"/>
    </source>
</evidence>
<keyword evidence="1" id="KW-1133">Transmembrane helix</keyword>